<evidence type="ECO:0000259" key="1">
    <source>
        <dbReference type="SMART" id="SM00986"/>
    </source>
</evidence>
<dbReference type="SUPFAM" id="SSF52141">
    <property type="entry name" value="Uracil-DNA glycosylase-like"/>
    <property type="match status" value="1"/>
</dbReference>
<dbReference type="SMART" id="SM00987">
    <property type="entry name" value="UreE_C"/>
    <property type="match status" value="1"/>
</dbReference>
<gene>
    <name evidence="2" type="ORF">Pla108_25220</name>
</gene>
<comment type="caution">
    <text evidence="2">The sequence shown here is derived from an EMBL/GenBank/DDBJ whole genome shotgun (WGS) entry which is preliminary data.</text>
</comment>
<dbReference type="AlphaFoldDB" id="A0A5C6ABR0"/>
<dbReference type="Gene3D" id="3.40.470.10">
    <property type="entry name" value="Uracil-DNA glycosylase-like domain"/>
    <property type="match status" value="1"/>
</dbReference>
<evidence type="ECO:0000313" key="2">
    <source>
        <dbReference type="EMBL" id="TWT96748.1"/>
    </source>
</evidence>
<accession>A0A5C6ABR0</accession>
<dbReference type="SMART" id="SM00986">
    <property type="entry name" value="UDG"/>
    <property type="match status" value="1"/>
</dbReference>
<dbReference type="NCBIfam" id="TIGR04274">
    <property type="entry name" value="hypoxanDNAglyco"/>
    <property type="match status" value="1"/>
</dbReference>
<dbReference type="CDD" id="cd10032">
    <property type="entry name" value="UDG-F6_HDG"/>
    <property type="match status" value="1"/>
</dbReference>
<dbReference type="RefSeq" id="WP_146445255.1">
    <property type="nucleotide sequence ID" value="NZ_SJPR01000003.1"/>
</dbReference>
<dbReference type="EMBL" id="SJPR01000003">
    <property type="protein sequence ID" value="TWT96748.1"/>
    <property type="molecule type" value="Genomic_DNA"/>
</dbReference>
<dbReference type="InterPro" id="IPR036895">
    <property type="entry name" value="Uracil-DNA_glycosylase-like_sf"/>
</dbReference>
<reference evidence="2 3" key="1">
    <citation type="submission" date="2019-02" db="EMBL/GenBank/DDBJ databases">
        <title>Deep-cultivation of Planctomycetes and their phenomic and genomic characterization uncovers novel biology.</title>
        <authorList>
            <person name="Wiegand S."/>
            <person name="Jogler M."/>
            <person name="Boedeker C."/>
            <person name="Pinto D."/>
            <person name="Vollmers J."/>
            <person name="Rivas-Marin E."/>
            <person name="Kohn T."/>
            <person name="Peeters S.H."/>
            <person name="Heuer A."/>
            <person name="Rast P."/>
            <person name="Oberbeckmann S."/>
            <person name="Bunk B."/>
            <person name="Jeske O."/>
            <person name="Meyerdierks A."/>
            <person name="Storesund J.E."/>
            <person name="Kallscheuer N."/>
            <person name="Luecker S."/>
            <person name="Lage O.M."/>
            <person name="Pohl T."/>
            <person name="Merkel B.J."/>
            <person name="Hornburger P."/>
            <person name="Mueller R.-W."/>
            <person name="Bruemmer F."/>
            <person name="Labrenz M."/>
            <person name="Spormann A.M."/>
            <person name="Op Den Camp H."/>
            <person name="Overmann J."/>
            <person name="Amann R."/>
            <person name="Jetten M.S.M."/>
            <person name="Mascher T."/>
            <person name="Medema M.H."/>
            <person name="Devos D.P."/>
            <person name="Kaster A.-K."/>
            <person name="Ovreas L."/>
            <person name="Rohde M."/>
            <person name="Galperin M.Y."/>
            <person name="Jogler C."/>
        </authorList>
    </citation>
    <scope>NUCLEOTIDE SEQUENCE [LARGE SCALE GENOMIC DNA]</scope>
    <source>
        <strain evidence="2 3">Pla108</strain>
    </source>
</reference>
<feature type="domain" description="Uracil-DNA glycosylase-like" evidence="1">
    <location>
        <begin position="7"/>
        <end position="166"/>
    </location>
</feature>
<name>A0A5C6ABR0_9BACT</name>
<proteinExistence type="predicted"/>
<organism evidence="2 3">
    <name type="scientific">Botrimarina colliarenosi</name>
    <dbReference type="NCBI Taxonomy" id="2528001"/>
    <lineage>
        <taxon>Bacteria</taxon>
        <taxon>Pseudomonadati</taxon>
        <taxon>Planctomycetota</taxon>
        <taxon>Planctomycetia</taxon>
        <taxon>Pirellulales</taxon>
        <taxon>Lacipirellulaceae</taxon>
        <taxon>Botrimarina</taxon>
    </lineage>
</organism>
<dbReference type="InterPro" id="IPR005122">
    <property type="entry name" value="Uracil-DNA_glycosylase-like"/>
</dbReference>
<evidence type="ECO:0000313" key="3">
    <source>
        <dbReference type="Proteomes" id="UP000317421"/>
    </source>
</evidence>
<keyword evidence="3" id="KW-1185">Reference proteome</keyword>
<dbReference type="Pfam" id="PF03167">
    <property type="entry name" value="UDG"/>
    <property type="match status" value="1"/>
</dbReference>
<dbReference type="OrthoDB" id="9796171at2"/>
<protein>
    <submittedName>
        <fullName evidence="2">Uracil DNA glycosylase superfamily protein</fullName>
    </submittedName>
</protein>
<sequence length="171" mass="18809">MLARSFPPIADARARLLVLGSMPGVASLTAGAYYAHPRNAFWPIMGELFGAGPELPYEARRKRLITAGVAVWDVLQSCRREGSLDTAIERESEIANDFAPFFADQPALRLVAFNGQKAETAFRRRVTPMLDVATTARLRFVRLPSTSPAHAGRTFHEKLAAWRDGLASVIN</sequence>
<dbReference type="Proteomes" id="UP000317421">
    <property type="component" value="Unassembled WGS sequence"/>
</dbReference>
<dbReference type="InterPro" id="IPR026353">
    <property type="entry name" value="Hypoxan-DNA_Glyclase"/>
</dbReference>